<dbReference type="NCBIfam" id="NF005559">
    <property type="entry name" value="PRK07231.1"/>
    <property type="match status" value="1"/>
</dbReference>
<dbReference type="GO" id="GO:0006633">
    <property type="term" value="P:fatty acid biosynthetic process"/>
    <property type="evidence" value="ECO:0007669"/>
    <property type="project" value="TreeGrafter"/>
</dbReference>
<dbReference type="PANTHER" id="PTHR42760">
    <property type="entry name" value="SHORT-CHAIN DEHYDROGENASES/REDUCTASES FAMILY MEMBER"/>
    <property type="match status" value="1"/>
</dbReference>
<dbReference type="PROSITE" id="PS00061">
    <property type="entry name" value="ADH_SHORT"/>
    <property type="match status" value="1"/>
</dbReference>
<feature type="region of interest" description="Disordered" evidence="2">
    <location>
        <begin position="1"/>
        <end position="21"/>
    </location>
</feature>
<dbReference type="AlphaFoldDB" id="A0A562B1T1"/>
<dbReference type="PANTHER" id="PTHR42760:SF122">
    <property type="entry name" value="NAD(P)-BINDING PROTEIN"/>
    <property type="match status" value="1"/>
</dbReference>
<dbReference type="InterPro" id="IPR020904">
    <property type="entry name" value="Sc_DH/Rdtase_CS"/>
</dbReference>
<evidence type="ECO:0000313" key="4">
    <source>
        <dbReference type="Proteomes" id="UP000318141"/>
    </source>
</evidence>
<protein>
    <submittedName>
        <fullName evidence="3">NAD(P)-dependent dehydrogenase (Short-subunit alcohol dehydrogenase family)</fullName>
    </submittedName>
</protein>
<keyword evidence="4" id="KW-1185">Reference proteome</keyword>
<evidence type="ECO:0000313" key="3">
    <source>
        <dbReference type="EMBL" id="TWG79024.1"/>
    </source>
</evidence>
<dbReference type="OrthoDB" id="9178657at2"/>
<dbReference type="Pfam" id="PF13561">
    <property type="entry name" value="adh_short_C2"/>
    <property type="match status" value="1"/>
</dbReference>
<gene>
    <name evidence="3" type="ORF">L602_000800000930</name>
</gene>
<dbReference type="SUPFAM" id="SSF51735">
    <property type="entry name" value="NAD(P)-binding Rossmann-fold domains"/>
    <property type="match status" value="1"/>
</dbReference>
<reference evidence="3 4" key="1">
    <citation type="submission" date="2019-07" db="EMBL/GenBank/DDBJ databases">
        <title>Genome sequencing of lignin-degrading bacterial isolates.</title>
        <authorList>
            <person name="Gladden J."/>
        </authorList>
    </citation>
    <scope>NUCLEOTIDE SEQUENCE [LARGE SCALE GENOMIC DNA]</scope>
    <source>
        <strain evidence="3 4">J11</strain>
    </source>
</reference>
<dbReference type="CDD" id="cd05233">
    <property type="entry name" value="SDR_c"/>
    <property type="match status" value="1"/>
</dbReference>
<dbReference type="EMBL" id="VLJN01000066">
    <property type="protein sequence ID" value="TWG79024.1"/>
    <property type="molecule type" value="Genomic_DNA"/>
</dbReference>
<dbReference type="PRINTS" id="PR00081">
    <property type="entry name" value="GDHRDH"/>
</dbReference>
<dbReference type="InterPro" id="IPR002347">
    <property type="entry name" value="SDR_fam"/>
</dbReference>
<accession>A0A562B1T1</accession>
<dbReference type="InterPro" id="IPR036291">
    <property type="entry name" value="NAD(P)-bd_dom_sf"/>
</dbReference>
<sequence length="290" mass="30094">MNTNPTTSFSTSHSEPASSSLEGRVAIVTGAGSRTADIGNGRAAAILLARRGARVLLLDMQLDAARETERMIAAEGGAALAAACDVSDPEQCRQAVATAVETWGRVDILVNNVGIGGPAGNAVDVDIDEWDLALRVNVTSMMLMAKYAIPEMRKIGRGAIVNIASVAGLIGGTPALLYPTSKGAVVNMTRAMAAHHGAEGIRVNCVAPGMVYTPMVAGRMTPEVREQRRKRSLLQTEGSGWDVGHAVAYLASDEARWVTGVIFPVDAGATAGIAPSPGLRPDAKPQTKAA</sequence>
<evidence type="ECO:0000256" key="1">
    <source>
        <dbReference type="ARBA" id="ARBA00006484"/>
    </source>
</evidence>
<evidence type="ECO:0000256" key="2">
    <source>
        <dbReference type="SAM" id="MobiDB-lite"/>
    </source>
</evidence>
<dbReference type="PRINTS" id="PR00080">
    <property type="entry name" value="SDRFAMILY"/>
</dbReference>
<organism evidence="3 4">
    <name type="scientific">Cupriavidus gilardii J11</name>
    <dbReference type="NCBI Taxonomy" id="936133"/>
    <lineage>
        <taxon>Bacteria</taxon>
        <taxon>Pseudomonadati</taxon>
        <taxon>Pseudomonadota</taxon>
        <taxon>Betaproteobacteria</taxon>
        <taxon>Burkholderiales</taxon>
        <taxon>Burkholderiaceae</taxon>
        <taxon>Cupriavidus</taxon>
    </lineage>
</organism>
<proteinExistence type="inferred from homology"/>
<name>A0A562B1T1_9BURK</name>
<dbReference type="Proteomes" id="UP000318141">
    <property type="component" value="Unassembled WGS sequence"/>
</dbReference>
<comment type="caution">
    <text evidence="3">The sequence shown here is derived from an EMBL/GenBank/DDBJ whole genome shotgun (WGS) entry which is preliminary data.</text>
</comment>
<comment type="similarity">
    <text evidence="1">Belongs to the short-chain dehydrogenases/reductases (SDR) family.</text>
</comment>
<dbReference type="GO" id="GO:0016616">
    <property type="term" value="F:oxidoreductase activity, acting on the CH-OH group of donors, NAD or NADP as acceptor"/>
    <property type="evidence" value="ECO:0007669"/>
    <property type="project" value="TreeGrafter"/>
</dbReference>
<dbReference type="GO" id="GO:0048038">
    <property type="term" value="F:quinone binding"/>
    <property type="evidence" value="ECO:0007669"/>
    <property type="project" value="TreeGrafter"/>
</dbReference>
<dbReference type="Gene3D" id="3.40.50.720">
    <property type="entry name" value="NAD(P)-binding Rossmann-like Domain"/>
    <property type="match status" value="1"/>
</dbReference>
<dbReference type="FunFam" id="3.40.50.720:FF:000084">
    <property type="entry name" value="Short-chain dehydrogenase reductase"/>
    <property type="match status" value="1"/>
</dbReference>